<protein>
    <submittedName>
        <fullName evidence="1">Uncharacterized protein</fullName>
    </submittedName>
</protein>
<reference evidence="1 2" key="1">
    <citation type="journal article" date="2014" name="Am. J. Bot.">
        <title>Genome assembly and annotation for red clover (Trifolium pratense; Fabaceae).</title>
        <authorList>
            <person name="Istvanek J."/>
            <person name="Jaros M."/>
            <person name="Krenek A."/>
            <person name="Repkova J."/>
        </authorList>
    </citation>
    <scope>NUCLEOTIDE SEQUENCE [LARGE SCALE GENOMIC DNA]</scope>
    <source>
        <strain evidence="2">cv. Tatra</strain>
        <tissue evidence="1">Young leaves</tissue>
    </source>
</reference>
<comment type="caution">
    <text evidence="1">The sequence shown here is derived from an EMBL/GenBank/DDBJ whole genome shotgun (WGS) entry which is preliminary data.</text>
</comment>
<evidence type="ECO:0000313" key="1">
    <source>
        <dbReference type="EMBL" id="PNX69074.1"/>
    </source>
</evidence>
<gene>
    <name evidence="1" type="ORF">L195_g064268</name>
</gene>
<proteinExistence type="predicted"/>
<feature type="non-terminal residue" evidence="1">
    <location>
        <position position="1"/>
    </location>
</feature>
<evidence type="ECO:0000313" key="2">
    <source>
        <dbReference type="Proteomes" id="UP000236291"/>
    </source>
</evidence>
<accession>A0A2K3KS07</accession>
<dbReference type="EMBL" id="ASHM01240651">
    <property type="protein sequence ID" value="PNX69074.1"/>
    <property type="molecule type" value="Genomic_DNA"/>
</dbReference>
<organism evidence="1 2">
    <name type="scientific">Trifolium pratense</name>
    <name type="common">Red clover</name>
    <dbReference type="NCBI Taxonomy" id="57577"/>
    <lineage>
        <taxon>Eukaryota</taxon>
        <taxon>Viridiplantae</taxon>
        <taxon>Streptophyta</taxon>
        <taxon>Embryophyta</taxon>
        <taxon>Tracheophyta</taxon>
        <taxon>Spermatophyta</taxon>
        <taxon>Magnoliopsida</taxon>
        <taxon>eudicotyledons</taxon>
        <taxon>Gunneridae</taxon>
        <taxon>Pentapetalae</taxon>
        <taxon>rosids</taxon>
        <taxon>fabids</taxon>
        <taxon>Fabales</taxon>
        <taxon>Fabaceae</taxon>
        <taxon>Papilionoideae</taxon>
        <taxon>50 kb inversion clade</taxon>
        <taxon>NPAAA clade</taxon>
        <taxon>Hologalegina</taxon>
        <taxon>IRL clade</taxon>
        <taxon>Trifolieae</taxon>
        <taxon>Trifolium</taxon>
    </lineage>
</organism>
<dbReference type="Proteomes" id="UP000236291">
    <property type="component" value="Unassembled WGS sequence"/>
</dbReference>
<dbReference type="AlphaFoldDB" id="A0A2K3KS07"/>
<name>A0A2K3KS07_TRIPR</name>
<reference evidence="1 2" key="2">
    <citation type="journal article" date="2017" name="Front. Plant Sci.">
        <title>Gene Classification and Mining of Molecular Markers Useful in Red Clover (Trifolium pratense) Breeding.</title>
        <authorList>
            <person name="Istvanek J."/>
            <person name="Dluhosova J."/>
            <person name="Dluhos P."/>
            <person name="Patkova L."/>
            <person name="Nedelnik J."/>
            <person name="Repkova J."/>
        </authorList>
    </citation>
    <scope>NUCLEOTIDE SEQUENCE [LARGE SCALE GENOMIC DNA]</scope>
    <source>
        <strain evidence="2">cv. Tatra</strain>
        <tissue evidence="1">Young leaves</tissue>
    </source>
</reference>
<sequence length="23" mass="2480">EASIIDPAYAAIAIMLEFGNIQE</sequence>